<name>A0ABM8W105_GIGMA</name>
<keyword evidence="2" id="KW-1185">Reference proteome</keyword>
<gene>
    <name evidence="1" type="ORF">GMARGA_LOCUS2014</name>
</gene>
<reference evidence="1 2" key="1">
    <citation type="submission" date="2021-06" db="EMBL/GenBank/DDBJ databases">
        <authorList>
            <person name="Kallberg Y."/>
            <person name="Tangrot J."/>
            <person name="Rosling A."/>
        </authorList>
    </citation>
    <scope>NUCLEOTIDE SEQUENCE [LARGE SCALE GENOMIC DNA]</scope>
    <source>
        <strain evidence="1 2">120-4 pot B 10/14</strain>
    </source>
</reference>
<evidence type="ECO:0000313" key="2">
    <source>
        <dbReference type="Proteomes" id="UP000789901"/>
    </source>
</evidence>
<evidence type="ECO:0000313" key="1">
    <source>
        <dbReference type="EMBL" id="CAG8497143.1"/>
    </source>
</evidence>
<proteinExistence type="predicted"/>
<organism evidence="1 2">
    <name type="scientific">Gigaspora margarita</name>
    <dbReference type="NCBI Taxonomy" id="4874"/>
    <lineage>
        <taxon>Eukaryota</taxon>
        <taxon>Fungi</taxon>
        <taxon>Fungi incertae sedis</taxon>
        <taxon>Mucoromycota</taxon>
        <taxon>Glomeromycotina</taxon>
        <taxon>Glomeromycetes</taxon>
        <taxon>Diversisporales</taxon>
        <taxon>Gigasporaceae</taxon>
        <taxon>Gigaspora</taxon>
    </lineage>
</organism>
<dbReference type="Proteomes" id="UP000789901">
    <property type="component" value="Unassembled WGS sequence"/>
</dbReference>
<dbReference type="EMBL" id="CAJVQB010000590">
    <property type="protein sequence ID" value="CAG8497143.1"/>
    <property type="molecule type" value="Genomic_DNA"/>
</dbReference>
<protein>
    <submittedName>
        <fullName evidence="1">36036_t:CDS:1</fullName>
    </submittedName>
</protein>
<comment type="caution">
    <text evidence="1">The sequence shown here is derived from an EMBL/GenBank/DDBJ whole genome shotgun (WGS) entry which is preliminary data.</text>
</comment>
<accession>A0ABM8W105</accession>
<sequence>MNPNQKQANTPLTIMLQANLTAPEKAPRRTLTFSDLKTESFNPNQSNAATFSKPTPITQLRELTTKIAKKFAEENQVTETTEHHTHYFYCYLKAYLKAVANNDGIKDMDLDKALQHIINPTLTPYTG</sequence>